<feature type="transmembrane region" description="Helical" evidence="12">
    <location>
        <begin position="143"/>
        <end position="164"/>
    </location>
</feature>
<name>A0A4D9DED7_9SAUR</name>
<evidence type="ECO:0000256" key="8">
    <source>
        <dbReference type="ARBA" id="ARBA00022723"/>
    </source>
</evidence>
<evidence type="ECO:0000256" key="6">
    <source>
        <dbReference type="ARBA" id="ARBA00022525"/>
    </source>
</evidence>
<keyword evidence="12" id="KW-0812">Transmembrane</keyword>
<keyword evidence="6" id="KW-0964">Secreted</keyword>
<keyword evidence="12" id="KW-0472">Membrane</keyword>
<evidence type="ECO:0000313" key="14">
    <source>
        <dbReference type="EMBL" id="TFJ95660.1"/>
    </source>
</evidence>
<evidence type="ECO:0000256" key="4">
    <source>
        <dbReference type="ARBA" id="ARBA00012012"/>
    </source>
</evidence>
<dbReference type="GO" id="GO:0005576">
    <property type="term" value="C:extracellular region"/>
    <property type="evidence" value="ECO:0007669"/>
    <property type="project" value="UniProtKB-SubCell"/>
</dbReference>
<reference evidence="14 15" key="2">
    <citation type="submission" date="2019-04" db="EMBL/GenBank/DDBJ databases">
        <title>The genome sequence of big-headed turtle.</title>
        <authorList>
            <person name="Gong S."/>
        </authorList>
    </citation>
    <scope>NUCLEOTIDE SEQUENCE [LARGE SCALE GENOMIC DNA]</scope>
    <source>
        <strain evidence="14">DO16091913</strain>
        <tissue evidence="14">Muscle</tissue>
    </source>
</reference>
<evidence type="ECO:0000313" key="15">
    <source>
        <dbReference type="Proteomes" id="UP000297703"/>
    </source>
</evidence>
<dbReference type="Gene3D" id="3.40.630.10">
    <property type="entry name" value="Zn peptidases"/>
    <property type="match status" value="1"/>
</dbReference>
<evidence type="ECO:0000256" key="3">
    <source>
        <dbReference type="ARBA" id="ARBA00006014"/>
    </source>
</evidence>
<evidence type="ECO:0000256" key="2">
    <source>
        <dbReference type="ARBA" id="ARBA00004613"/>
    </source>
</evidence>
<dbReference type="InterPro" id="IPR007484">
    <property type="entry name" value="Peptidase_M28"/>
</dbReference>
<keyword evidence="7 14" id="KW-0808">Transferase</keyword>
<dbReference type="EMBL" id="QXTE01002713">
    <property type="protein sequence ID" value="TFJ95660.1"/>
    <property type="molecule type" value="Genomic_DNA"/>
</dbReference>
<organism evidence="14 15">
    <name type="scientific">Platysternon megacephalum</name>
    <name type="common">big-headed turtle</name>
    <dbReference type="NCBI Taxonomy" id="55544"/>
    <lineage>
        <taxon>Eukaryota</taxon>
        <taxon>Metazoa</taxon>
        <taxon>Chordata</taxon>
        <taxon>Craniata</taxon>
        <taxon>Vertebrata</taxon>
        <taxon>Euteleostomi</taxon>
        <taxon>Archelosauria</taxon>
        <taxon>Testudinata</taxon>
        <taxon>Testudines</taxon>
        <taxon>Cryptodira</taxon>
        <taxon>Durocryptodira</taxon>
        <taxon>Testudinoidea</taxon>
        <taxon>Platysternidae</taxon>
        <taxon>Platysternon</taxon>
    </lineage>
</organism>
<dbReference type="Proteomes" id="UP000297703">
    <property type="component" value="Unassembled WGS sequence"/>
</dbReference>
<comment type="similarity">
    <text evidence="3">Belongs to the glutaminyl-peptide cyclotransferase family.</text>
</comment>
<evidence type="ECO:0000256" key="5">
    <source>
        <dbReference type="ARBA" id="ARBA00016861"/>
    </source>
</evidence>
<sequence>MWQNDLHPILIERYPGSPGSYAVRQHIKRRIQRLQAGWVVEEDTFQGYTPYGYRTFSNLISTLNPSAKRHLVLACHHDSKYFGPQWDGRVFVGATDSAVPCAMLLELARALDSQLQSIKVLVSFSLLHASVIAEPYVASVLSFSMIVGLILLLLVLMAQLPLILMGTELGPRSITA</sequence>
<comment type="caution">
    <text evidence="14">The sequence shown here is derived from an EMBL/GenBank/DDBJ whole genome shotgun (WGS) entry which is preliminary data.</text>
</comment>
<dbReference type="PANTHER" id="PTHR12283">
    <property type="entry name" value="GLUTAMINYL-PEPTIDE CYCLOTRANSFERASE"/>
    <property type="match status" value="1"/>
</dbReference>
<evidence type="ECO:0000256" key="12">
    <source>
        <dbReference type="SAM" id="Phobius"/>
    </source>
</evidence>
<dbReference type="SUPFAM" id="SSF53187">
    <property type="entry name" value="Zn-dependent exopeptidases"/>
    <property type="match status" value="1"/>
</dbReference>
<keyword evidence="12" id="KW-1133">Transmembrane helix</keyword>
<evidence type="ECO:0000256" key="1">
    <source>
        <dbReference type="ARBA" id="ARBA00000001"/>
    </source>
</evidence>
<dbReference type="InterPro" id="IPR040234">
    <property type="entry name" value="QC/QCL"/>
</dbReference>
<evidence type="ECO:0000256" key="10">
    <source>
        <dbReference type="ARBA" id="ARBA00023315"/>
    </source>
</evidence>
<feature type="domain" description="Peptidase M28" evidence="13">
    <location>
        <begin position="58"/>
        <end position="126"/>
    </location>
</feature>
<dbReference type="Pfam" id="PF04389">
    <property type="entry name" value="Peptidase_M28"/>
    <property type="match status" value="1"/>
</dbReference>
<evidence type="ECO:0000256" key="11">
    <source>
        <dbReference type="ARBA" id="ARBA00033159"/>
    </source>
</evidence>
<dbReference type="OrthoDB" id="3907302at2759"/>
<evidence type="ECO:0000256" key="9">
    <source>
        <dbReference type="ARBA" id="ARBA00022833"/>
    </source>
</evidence>
<proteinExistence type="inferred from homology"/>
<keyword evidence="9" id="KW-0862">Zinc</keyword>
<dbReference type="AlphaFoldDB" id="A0A4D9DED7"/>
<evidence type="ECO:0000259" key="13">
    <source>
        <dbReference type="Pfam" id="PF04389"/>
    </source>
</evidence>
<comment type="catalytic activity">
    <reaction evidence="1">
        <text>N-terminal L-glutaminyl-[peptide] = N-terminal 5-oxo-L-prolyl-[peptide] + NH4(+)</text>
        <dbReference type="Rhea" id="RHEA:23652"/>
        <dbReference type="Rhea" id="RHEA-COMP:11736"/>
        <dbReference type="Rhea" id="RHEA-COMP:11846"/>
        <dbReference type="ChEBI" id="CHEBI:28938"/>
        <dbReference type="ChEBI" id="CHEBI:64722"/>
        <dbReference type="ChEBI" id="CHEBI:87215"/>
        <dbReference type="EC" id="2.3.2.5"/>
    </reaction>
</comment>
<accession>A0A4D9DED7</accession>
<dbReference type="PANTHER" id="PTHR12283:SF5">
    <property type="entry name" value="GLUTAMINYL-PEPTIDE CYCLOTRANSFERASE"/>
    <property type="match status" value="1"/>
</dbReference>
<dbReference type="GO" id="GO:0016603">
    <property type="term" value="F:glutaminyl-peptide cyclotransferase activity"/>
    <property type="evidence" value="ECO:0007669"/>
    <property type="project" value="UniProtKB-EC"/>
</dbReference>
<dbReference type="EC" id="2.3.2.5" evidence="4"/>
<evidence type="ECO:0000256" key="7">
    <source>
        <dbReference type="ARBA" id="ARBA00022679"/>
    </source>
</evidence>
<dbReference type="GO" id="GO:0008270">
    <property type="term" value="F:zinc ion binding"/>
    <property type="evidence" value="ECO:0007669"/>
    <property type="project" value="TreeGrafter"/>
</dbReference>
<dbReference type="STRING" id="55544.A0A4D9DED7"/>
<reference evidence="14 15" key="1">
    <citation type="submission" date="2019-04" db="EMBL/GenBank/DDBJ databases">
        <title>Draft genome of the big-headed turtle Platysternon megacephalum.</title>
        <authorList>
            <person name="Gong S."/>
        </authorList>
    </citation>
    <scope>NUCLEOTIDE SEQUENCE [LARGE SCALE GENOMIC DNA]</scope>
    <source>
        <strain evidence="14">DO16091913</strain>
        <tissue evidence="14">Muscle</tissue>
    </source>
</reference>
<keyword evidence="15" id="KW-1185">Reference proteome</keyword>
<protein>
    <recommendedName>
        <fullName evidence="5">Glutaminyl-peptide cyclotransferase</fullName>
        <ecNumber evidence="4">2.3.2.5</ecNumber>
    </recommendedName>
    <alternativeName>
        <fullName evidence="11">Glutaminyl cyclase</fullName>
    </alternativeName>
</protein>
<gene>
    <name evidence="14" type="ORF">DR999_PMT22697</name>
</gene>
<comment type="subcellular location">
    <subcellularLocation>
        <location evidence="2">Secreted</location>
    </subcellularLocation>
</comment>
<keyword evidence="10" id="KW-0012">Acyltransferase</keyword>
<keyword evidence="8" id="KW-0479">Metal-binding</keyword>